<dbReference type="VEuPathDB" id="FungiDB:SDRG_14863"/>
<evidence type="ECO:0000313" key="8">
    <source>
        <dbReference type="EMBL" id="EQC27339.1"/>
    </source>
</evidence>
<evidence type="ECO:0000256" key="3">
    <source>
        <dbReference type="ARBA" id="ARBA00023125"/>
    </source>
</evidence>
<evidence type="ECO:0000256" key="5">
    <source>
        <dbReference type="ARBA" id="ARBA00023242"/>
    </source>
</evidence>
<dbReference type="GO" id="GO:0005634">
    <property type="term" value="C:nucleus"/>
    <property type="evidence" value="ECO:0007669"/>
    <property type="project" value="UniProtKB-SubCell"/>
</dbReference>
<dbReference type="FunFam" id="1.10.10.10:FF:000027">
    <property type="entry name" value="Heat shock transcription factor 1"/>
    <property type="match status" value="1"/>
</dbReference>
<dbReference type="PANTHER" id="PTHR10015">
    <property type="entry name" value="HEAT SHOCK TRANSCRIPTION FACTOR"/>
    <property type="match status" value="1"/>
</dbReference>
<dbReference type="AlphaFoldDB" id="T0PPG3"/>
<organism evidence="8 9">
    <name type="scientific">Saprolegnia diclina (strain VS20)</name>
    <dbReference type="NCBI Taxonomy" id="1156394"/>
    <lineage>
        <taxon>Eukaryota</taxon>
        <taxon>Sar</taxon>
        <taxon>Stramenopiles</taxon>
        <taxon>Oomycota</taxon>
        <taxon>Saprolegniomycetes</taxon>
        <taxon>Saprolegniales</taxon>
        <taxon>Saprolegniaceae</taxon>
        <taxon>Saprolegnia</taxon>
    </lineage>
</organism>
<evidence type="ECO:0000256" key="1">
    <source>
        <dbReference type="ARBA" id="ARBA00004123"/>
    </source>
</evidence>
<protein>
    <recommendedName>
        <fullName evidence="7">HSF-type DNA-binding domain-containing protein</fullName>
    </recommendedName>
</protein>
<gene>
    <name evidence="8" type="ORF">SDRG_14863</name>
</gene>
<dbReference type="PANTHER" id="PTHR10015:SF206">
    <property type="entry name" value="HSF-TYPE DNA-BINDING DOMAIN-CONTAINING PROTEIN"/>
    <property type="match status" value="1"/>
</dbReference>
<dbReference type="InterPro" id="IPR000232">
    <property type="entry name" value="HSF_DNA-bd"/>
</dbReference>
<dbReference type="Pfam" id="PF00447">
    <property type="entry name" value="HSF_DNA-bind"/>
    <property type="match status" value="1"/>
</dbReference>
<dbReference type="Proteomes" id="UP000030762">
    <property type="component" value="Unassembled WGS sequence"/>
</dbReference>
<evidence type="ECO:0000256" key="4">
    <source>
        <dbReference type="ARBA" id="ARBA00023163"/>
    </source>
</evidence>
<dbReference type="InterPro" id="IPR036388">
    <property type="entry name" value="WH-like_DNA-bd_sf"/>
</dbReference>
<keyword evidence="9" id="KW-1185">Reference proteome</keyword>
<reference evidence="8 9" key="1">
    <citation type="submission" date="2012-04" db="EMBL/GenBank/DDBJ databases">
        <title>The Genome Sequence of Saprolegnia declina VS20.</title>
        <authorList>
            <consortium name="The Broad Institute Genome Sequencing Platform"/>
            <person name="Russ C."/>
            <person name="Nusbaum C."/>
            <person name="Tyler B."/>
            <person name="van West P."/>
            <person name="Dieguez-Uribeondo J."/>
            <person name="de Bruijn I."/>
            <person name="Tripathy S."/>
            <person name="Jiang R."/>
            <person name="Young S.K."/>
            <person name="Zeng Q."/>
            <person name="Gargeya S."/>
            <person name="Fitzgerald M."/>
            <person name="Haas B."/>
            <person name="Abouelleil A."/>
            <person name="Alvarado L."/>
            <person name="Arachchi H.M."/>
            <person name="Berlin A."/>
            <person name="Chapman S.B."/>
            <person name="Goldberg J."/>
            <person name="Griggs A."/>
            <person name="Gujja S."/>
            <person name="Hansen M."/>
            <person name="Howarth C."/>
            <person name="Imamovic A."/>
            <person name="Larimer J."/>
            <person name="McCowen C."/>
            <person name="Montmayeur A."/>
            <person name="Murphy C."/>
            <person name="Neiman D."/>
            <person name="Pearson M."/>
            <person name="Priest M."/>
            <person name="Roberts A."/>
            <person name="Saif S."/>
            <person name="Shea T."/>
            <person name="Sisk P."/>
            <person name="Sykes S."/>
            <person name="Wortman J."/>
            <person name="Nusbaum C."/>
            <person name="Birren B."/>
        </authorList>
    </citation>
    <scope>NUCLEOTIDE SEQUENCE [LARGE SCALE GENOMIC DNA]</scope>
    <source>
        <strain evidence="8 9">VS20</strain>
    </source>
</reference>
<dbReference type="InterPro" id="IPR036390">
    <property type="entry name" value="WH_DNA-bd_sf"/>
</dbReference>
<comment type="subcellular location">
    <subcellularLocation>
        <location evidence="1">Nucleus</location>
    </subcellularLocation>
</comment>
<dbReference type="SUPFAM" id="SSF46785">
    <property type="entry name" value="Winged helix' DNA-binding domain"/>
    <property type="match status" value="1"/>
</dbReference>
<dbReference type="GeneID" id="19955590"/>
<name>T0PPG3_SAPDV</name>
<evidence type="ECO:0000259" key="7">
    <source>
        <dbReference type="SMART" id="SM00415"/>
    </source>
</evidence>
<dbReference type="PRINTS" id="PR00056">
    <property type="entry name" value="HSFDOMAIN"/>
</dbReference>
<keyword evidence="4" id="KW-0804">Transcription</keyword>
<dbReference type="EMBL" id="JH767210">
    <property type="protein sequence ID" value="EQC27339.1"/>
    <property type="molecule type" value="Genomic_DNA"/>
</dbReference>
<keyword evidence="3" id="KW-0238">DNA-binding</keyword>
<dbReference type="Gene3D" id="1.10.10.10">
    <property type="entry name" value="Winged helix-like DNA-binding domain superfamily/Winged helix DNA-binding domain"/>
    <property type="match status" value="1"/>
</dbReference>
<comment type="similarity">
    <text evidence="6">Belongs to the HSF family.</text>
</comment>
<feature type="domain" description="HSF-type DNA-binding" evidence="7">
    <location>
        <begin position="2"/>
        <end position="105"/>
    </location>
</feature>
<evidence type="ECO:0000313" key="9">
    <source>
        <dbReference type="Proteomes" id="UP000030762"/>
    </source>
</evidence>
<dbReference type="RefSeq" id="XP_008619243.1">
    <property type="nucleotide sequence ID" value="XM_008621021.1"/>
</dbReference>
<dbReference type="GO" id="GO:0003700">
    <property type="term" value="F:DNA-binding transcription factor activity"/>
    <property type="evidence" value="ECO:0007669"/>
    <property type="project" value="InterPro"/>
</dbReference>
<dbReference type="GO" id="GO:0043565">
    <property type="term" value="F:sequence-specific DNA binding"/>
    <property type="evidence" value="ECO:0007669"/>
    <property type="project" value="InterPro"/>
</dbReference>
<dbReference type="OrthoDB" id="60033at2759"/>
<keyword evidence="2" id="KW-0805">Transcription regulation</keyword>
<dbReference type="STRING" id="1156394.T0PPG3"/>
<dbReference type="eggNOG" id="KOG0627">
    <property type="taxonomic scope" value="Eukaryota"/>
</dbReference>
<keyword evidence="5" id="KW-0539">Nucleus</keyword>
<evidence type="ECO:0000256" key="2">
    <source>
        <dbReference type="ARBA" id="ARBA00023015"/>
    </source>
</evidence>
<proteinExistence type="inferred from homology"/>
<dbReference type="InParanoid" id="T0PPG3"/>
<evidence type="ECO:0000256" key="6">
    <source>
        <dbReference type="RuleBase" id="RU004020"/>
    </source>
</evidence>
<accession>T0PPG3</accession>
<dbReference type="SMART" id="SM00415">
    <property type="entry name" value="HSF"/>
    <property type="match status" value="1"/>
</dbReference>
<dbReference type="OMA" id="WEFTHAK"/>
<sequence>MSIPVFLQKTFDMLGCCAPEIAAWSNNGRSFVVKSPKAFEKTMLPLYFKHNNFASFARQLRFYGFDKTKKLEVHPASELGSSMWEFTHAKFRRDDPEKMASIRRKTCTEPNSKWDKEDIDMLKSKMTTLQTQLSTLSDQISLLTSMVHEYAEAVDDDEMYMAPTPIADATSSMVNDMLEIEASDLYAEFDYDFFGSFATDKAMGFEPLGLPLES</sequence>